<dbReference type="Pfam" id="PF13411">
    <property type="entry name" value="MerR_1"/>
    <property type="match status" value="1"/>
</dbReference>
<gene>
    <name evidence="4" type="ORF">GCM10023322_43210</name>
</gene>
<dbReference type="PROSITE" id="PS50937">
    <property type="entry name" value="HTH_MERR_2"/>
    <property type="match status" value="1"/>
</dbReference>
<organism evidence="4 5">
    <name type="scientific">Rugosimonospora acidiphila</name>
    <dbReference type="NCBI Taxonomy" id="556531"/>
    <lineage>
        <taxon>Bacteria</taxon>
        <taxon>Bacillati</taxon>
        <taxon>Actinomycetota</taxon>
        <taxon>Actinomycetes</taxon>
        <taxon>Micromonosporales</taxon>
        <taxon>Micromonosporaceae</taxon>
        <taxon>Rugosimonospora</taxon>
    </lineage>
</organism>
<dbReference type="RefSeq" id="WP_345632203.1">
    <property type="nucleotide sequence ID" value="NZ_BAABJQ010000013.1"/>
</dbReference>
<evidence type="ECO:0000313" key="4">
    <source>
        <dbReference type="EMBL" id="GAA5189768.1"/>
    </source>
</evidence>
<dbReference type="PANTHER" id="PTHR30204:SF98">
    <property type="entry name" value="HTH-TYPE TRANSCRIPTIONAL REGULATOR ADHR"/>
    <property type="match status" value="1"/>
</dbReference>
<proteinExistence type="predicted"/>
<evidence type="ECO:0000256" key="2">
    <source>
        <dbReference type="SAM" id="MobiDB-lite"/>
    </source>
</evidence>
<evidence type="ECO:0000259" key="3">
    <source>
        <dbReference type="PROSITE" id="PS50937"/>
    </source>
</evidence>
<feature type="region of interest" description="Disordered" evidence="2">
    <location>
        <begin position="1"/>
        <end position="21"/>
    </location>
</feature>
<dbReference type="SUPFAM" id="SSF46955">
    <property type="entry name" value="Putative DNA-binding domain"/>
    <property type="match status" value="1"/>
</dbReference>
<evidence type="ECO:0000256" key="1">
    <source>
        <dbReference type="ARBA" id="ARBA00023125"/>
    </source>
</evidence>
<keyword evidence="1" id="KW-0238">DNA-binding</keyword>
<reference evidence="5" key="1">
    <citation type="journal article" date="2019" name="Int. J. Syst. Evol. Microbiol.">
        <title>The Global Catalogue of Microorganisms (GCM) 10K type strain sequencing project: providing services to taxonomists for standard genome sequencing and annotation.</title>
        <authorList>
            <consortium name="The Broad Institute Genomics Platform"/>
            <consortium name="The Broad Institute Genome Sequencing Center for Infectious Disease"/>
            <person name="Wu L."/>
            <person name="Ma J."/>
        </authorList>
    </citation>
    <scope>NUCLEOTIDE SEQUENCE [LARGE SCALE GENOMIC DNA]</scope>
    <source>
        <strain evidence="5">JCM 18304</strain>
    </source>
</reference>
<dbReference type="Gene3D" id="1.10.1660.10">
    <property type="match status" value="1"/>
</dbReference>
<dbReference type="InterPro" id="IPR009061">
    <property type="entry name" value="DNA-bd_dom_put_sf"/>
</dbReference>
<feature type="domain" description="HTH merR-type" evidence="3">
    <location>
        <begin position="20"/>
        <end position="90"/>
    </location>
</feature>
<dbReference type="SMART" id="SM00422">
    <property type="entry name" value="HTH_MERR"/>
    <property type="match status" value="1"/>
</dbReference>
<dbReference type="InterPro" id="IPR000551">
    <property type="entry name" value="MerR-type_HTH_dom"/>
</dbReference>
<dbReference type="PROSITE" id="PS00552">
    <property type="entry name" value="HTH_MERR_1"/>
    <property type="match status" value="1"/>
</dbReference>
<evidence type="ECO:0000313" key="5">
    <source>
        <dbReference type="Proteomes" id="UP001501570"/>
    </source>
</evidence>
<accession>A0ABP9S297</accession>
<dbReference type="PANTHER" id="PTHR30204">
    <property type="entry name" value="REDOX-CYCLING DRUG-SENSING TRANSCRIPTIONAL ACTIVATOR SOXR"/>
    <property type="match status" value="1"/>
</dbReference>
<dbReference type="InterPro" id="IPR047057">
    <property type="entry name" value="MerR_fam"/>
</dbReference>
<protein>
    <submittedName>
        <fullName evidence="4">MerR family transcriptional regulator</fullName>
    </submittedName>
</protein>
<comment type="caution">
    <text evidence="4">The sequence shown here is derived from an EMBL/GenBank/DDBJ whole genome shotgun (WGS) entry which is preliminary data.</text>
</comment>
<name>A0ABP9S297_9ACTN</name>
<dbReference type="Proteomes" id="UP001501570">
    <property type="component" value="Unassembled WGS sequence"/>
</dbReference>
<dbReference type="EMBL" id="BAABJQ010000013">
    <property type="protein sequence ID" value="GAA5189768.1"/>
    <property type="molecule type" value="Genomic_DNA"/>
</dbReference>
<sequence length="163" mass="18211">MLQVKPQPALESAPSDPPAGLTIAEASRRTGVSIYTLRYYERAGLVVTAVDRTAGGQRRYHRLDLDWIVVCTRLRATGMPIRTIRRYAELVAAGRGNERERLALMEAHRADVTARLAEVQENLKIIDHKIDVYRGRIAAGDADRLWAPDRRGEPAERPSPEAS</sequence>
<keyword evidence="5" id="KW-1185">Reference proteome</keyword>
<dbReference type="CDD" id="cd01109">
    <property type="entry name" value="HTH_YyaN"/>
    <property type="match status" value="1"/>
</dbReference>